<dbReference type="EMBL" id="JACBYR010000001">
    <property type="protein sequence ID" value="NYE83314.1"/>
    <property type="molecule type" value="Genomic_DNA"/>
</dbReference>
<evidence type="ECO:0000256" key="1">
    <source>
        <dbReference type="SAM" id="MobiDB-lite"/>
    </source>
</evidence>
<dbReference type="InterPro" id="IPR011990">
    <property type="entry name" value="TPR-like_helical_dom_sf"/>
</dbReference>
<reference evidence="2 3" key="1">
    <citation type="submission" date="2020-07" db="EMBL/GenBank/DDBJ databases">
        <title>Genomic Encyclopedia of Type Strains, Phase IV (KMG-V): Genome sequencing to study the core and pangenomes of soil and plant-associated prokaryotes.</title>
        <authorList>
            <person name="Whitman W."/>
        </authorList>
    </citation>
    <scope>NUCLEOTIDE SEQUENCE [LARGE SCALE GENOMIC DNA]</scope>
    <source>
        <strain evidence="2 3">SAS40</strain>
    </source>
</reference>
<dbReference type="Proteomes" id="UP000542125">
    <property type="component" value="Unassembled WGS sequence"/>
</dbReference>
<feature type="region of interest" description="Disordered" evidence="1">
    <location>
        <begin position="325"/>
        <end position="353"/>
    </location>
</feature>
<sequence>MTHDTTSHCRKGVATLIAMGGLLLAAGCTTPNGYGMSQQQINEEAVMRQQVANQDPVADNRGMYLSMIREMQGKGLYFASLAHVDAFEQKYGVAPDVELLRAHGLRESGQAAQAEAVYRKLQDSSVAAAASQGLGLVAGGRGDFAGAVTALREAARRDPTNALIVSDLGYALLRQGDMASARLSIAQAAELAPTNQKIVGNLALYLLVAGEEGRADAVMDKAEMPVNTRAAVRRLATSLRAPEQARAMPAVAMTAAAPPVARTVSVPMATAPAPAAASAPVMAQAAPVAPAPDMAAPGPSMSQTPGVVRDRGAAAAYGANAMPRVAAPAPATPDRSLPPEAPMQSLLDRFSTP</sequence>
<accession>A0A7Y9IW57</accession>
<name>A0A7Y9IW57_9BURK</name>
<proteinExistence type="predicted"/>
<dbReference type="Gene3D" id="1.25.40.10">
    <property type="entry name" value="Tetratricopeptide repeat domain"/>
    <property type="match status" value="1"/>
</dbReference>
<dbReference type="Pfam" id="PF13432">
    <property type="entry name" value="TPR_16"/>
    <property type="match status" value="1"/>
</dbReference>
<comment type="caution">
    <text evidence="2">The sequence shown here is derived from an EMBL/GenBank/DDBJ whole genome shotgun (WGS) entry which is preliminary data.</text>
</comment>
<evidence type="ECO:0000313" key="2">
    <source>
        <dbReference type="EMBL" id="NYE83314.1"/>
    </source>
</evidence>
<dbReference type="AlphaFoldDB" id="A0A7Y9IW57"/>
<organism evidence="2 3">
    <name type="scientific">Pigmentiphaga litoralis</name>
    <dbReference type="NCBI Taxonomy" id="516702"/>
    <lineage>
        <taxon>Bacteria</taxon>
        <taxon>Pseudomonadati</taxon>
        <taxon>Pseudomonadota</taxon>
        <taxon>Betaproteobacteria</taxon>
        <taxon>Burkholderiales</taxon>
        <taxon>Alcaligenaceae</taxon>
        <taxon>Pigmentiphaga</taxon>
    </lineage>
</organism>
<protein>
    <submittedName>
        <fullName evidence="2">Flp pilus assembly protein TadD</fullName>
    </submittedName>
</protein>
<evidence type="ECO:0000313" key="3">
    <source>
        <dbReference type="Proteomes" id="UP000542125"/>
    </source>
</evidence>
<dbReference type="InterPro" id="IPR019734">
    <property type="entry name" value="TPR_rpt"/>
</dbReference>
<dbReference type="SMART" id="SM00028">
    <property type="entry name" value="TPR"/>
    <property type="match status" value="2"/>
</dbReference>
<dbReference type="SUPFAM" id="SSF48452">
    <property type="entry name" value="TPR-like"/>
    <property type="match status" value="1"/>
</dbReference>
<keyword evidence="3" id="KW-1185">Reference proteome</keyword>
<gene>
    <name evidence="2" type="ORF">FHW18_002585</name>
</gene>
<dbReference type="RefSeq" id="WP_179582109.1">
    <property type="nucleotide sequence ID" value="NZ_JACBYR010000001.1"/>
</dbReference>